<comment type="caution">
    <text evidence="3">The sequence shown here is derived from an EMBL/GenBank/DDBJ whole genome shotgun (WGS) entry which is preliminary data.</text>
</comment>
<keyword evidence="1" id="KW-0233">DNA recombination</keyword>
<dbReference type="Proteomes" id="UP000772618">
    <property type="component" value="Unassembled WGS sequence"/>
</dbReference>
<dbReference type="InterPro" id="IPR013762">
    <property type="entry name" value="Integrase-like_cat_sf"/>
</dbReference>
<dbReference type="PROSITE" id="PS51898">
    <property type="entry name" value="TYR_RECOMBINASE"/>
    <property type="match status" value="1"/>
</dbReference>
<dbReference type="CDD" id="cd01185">
    <property type="entry name" value="INTN1_C_like"/>
    <property type="match status" value="1"/>
</dbReference>
<sequence length="170" mass="19730">MKRLVETKCDQPVLKDAFLFCMLTGLRWSDIAHLTWEEVKGNNVDGWYLHFKQRKTKRYHVLPITPQAKELLRERLESTRVIFNHLKYSSKTSIELCRWAIAAGVAKRITFHSARHTHATLLLSHGVDIYTVSKLLGHKHVVSAERYAHLIDRMKVDAISKLKDLKISES</sequence>
<organism evidence="3 4">
    <name type="scientific">Chryseosolibacter indicus</name>
    <dbReference type="NCBI Taxonomy" id="2782351"/>
    <lineage>
        <taxon>Bacteria</taxon>
        <taxon>Pseudomonadati</taxon>
        <taxon>Bacteroidota</taxon>
        <taxon>Cytophagia</taxon>
        <taxon>Cytophagales</taxon>
        <taxon>Chryseotaleaceae</taxon>
        <taxon>Chryseosolibacter</taxon>
    </lineage>
</organism>
<dbReference type="InterPro" id="IPR002104">
    <property type="entry name" value="Integrase_catalytic"/>
</dbReference>
<name>A0ABS5VVM9_9BACT</name>
<dbReference type="Pfam" id="PF00589">
    <property type="entry name" value="Phage_integrase"/>
    <property type="match status" value="1"/>
</dbReference>
<keyword evidence="4" id="KW-1185">Reference proteome</keyword>
<evidence type="ECO:0000259" key="2">
    <source>
        <dbReference type="PROSITE" id="PS51898"/>
    </source>
</evidence>
<dbReference type="PANTHER" id="PTHR30349:SF64">
    <property type="entry name" value="PROPHAGE INTEGRASE INTD-RELATED"/>
    <property type="match status" value="1"/>
</dbReference>
<evidence type="ECO:0000256" key="1">
    <source>
        <dbReference type="ARBA" id="ARBA00023172"/>
    </source>
</evidence>
<proteinExistence type="predicted"/>
<feature type="domain" description="Tyr recombinase" evidence="2">
    <location>
        <begin position="1"/>
        <end position="160"/>
    </location>
</feature>
<dbReference type="Gene3D" id="1.10.443.10">
    <property type="entry name" value="Intergrase catalytic core"/>
    <property type="match status" value="1"/>
</dbReference>
<evidence type="ECO:0000313" key="3">
    <source>
        <dbReference type="EMBL" id="MBT1705396.1"/>
    </source>
</evidence>
<dbReference type="EMBL" id="JAHESD010000054">
    <property type="protein sequence ID" value="MBT1705396.1"/>
    <property type="molecule type" value="Genomic_DNA"/>
</dbReference>
<accession>A0ABS5VVM9</accession>
<gene>
    <name evidence="3" type="ORF">KK060_19050</name>
</gene>
<protein>
    <submittedName>
        <fullName evidence="3">Site-specific integrase</fullName>
    </submittedName>
</protein>
<dbReference type="SUPFAM" id="SSF56349">
    <property type="entry name" value="DNA breaking-rejoining enzymes"/>
    <property type="match status" value="1"/>
</dbReference>
<reference evidence="3 4" key="1">
    <citation type="submission" date="2021-05" db="EMBL/GenBank/DDBJ databases">
        <title>A Polyphasic approach of four new species of the genus Ohtaekwangia: Ohtaekwangia histidinii sp. nov., Ohtaekwangia cretensis sp. nov., Ohtaekwangia indiensis sp. nov., Ohtaekwangia reichenbachii sp. nov. from diverse environment.</title>
        <authorList>
            <person name="Octaviana S."/>
        </authorList>
    </citation>
    <scope>NUCLEOTIDE SEQUENCE [LARGE SCALE GENOMIC DNA]</scope>
    <source>
        <strain evidence="3 4">PWU20</strain>
    </source>
</reference>
<dbReference type="PANTHER" id="PTHR30349">
    <property type="entry name" value="PHAGE INTEGRASE-RELATED"/>
    <property type="match status" value="1"/>
</dbReference>
<dbReference type="InterPro" id="IPR050090">
    <property type="entry name" value="Tyrosine_recombinase_XerCD"/>
</dbReference>
<evidence type="ECO:0000313" key="4">
    <source>
        <dbReference type="Proteomes" id="UP000772618"/>
    </source>
</evidence>
<dbReference type="InterPro" id="IPR011010">
    <property type="entry name" value="DNA_brk_join_enz"/>
</dbReference>